<dbReference type="Proteomes" id="UP001310594">
    <property type="component" value="Unassembled WGS sequence"/>
</dbReference>
<feature type="compositionally biased region" description="Polar residues" evidence="1">
    <location>
        <begin position="218"/>
        <end position="231"/>
    </location>
</feature>
<reference evidence="2" key="1">
    <citation type="submission" date="2023-08" db="EMBL/GenBank/DDBJ databases">
        <title>Black Yeasts Isolated from many extreme environments.</title>
        <authorList>
            <person name="Coleine C."/>
            <person name="Stajich J.E."/>
            <person name="Selbmann L."/>
        </authorList>
    </citation>
    <scope>NUCLEOTIDE SEQUENCE</scope>
    <source>
        <strain evidence="2">CCFEE 5810</strain>
    </source>
</reference>
<feature type="region of interest" description="Disordered" evidence="1">
    <location>
        <begin position="211"/>
        <end position="231"/>
    </location>
</feature>
<proteinExistence type="predicted"/>
<evidence type="ECO:0000313" key="2">
    <source>
        <dbReference type="EMBL" id="KAK5706914.1"/>
    </source>
</evidence>
<organism evidence="2 3">
    <name type="scientific">Elasticomyces elasticus</name>
    <dbReference type="NCBI Taxonomy" id="574655"/>
    <lineage>
        <taxon>Eukaryota</taxon>
        <taxon>Fungi</taxon>
        <taxon>Dikarya</taxon>
        <taxon>Ascomycota</taxon>
        <taxon>Pezizomycotina</taxon>
        <taxon>Dothideomycetes</taxon>
        <taxon>Dothideomycetidae</taxon>
        <taxon>Mycosphaerellales</taxon>
        <taxon>Teratosphaeriaceae</taxon>
        <taxon>Elasticomyces</taxon>
    </lineage>
</organism>
<gene>
    <name evidence="2" type="ORF">LTR97_001906</name>
</gene>
<evidence type="ECO:0000256" key="1">
    <source>
        <dbReference type="SAM" id="MobiDB-lite"/>
    </source>
</evidence>
<protein>
    <submittedName>
        <fullName evidence="2">Uncharacterized protein</fullName>
    </submittedName>
</protein>
<sequence length="231" mass="25227">MRPLQARPLLHEGVPGKRLAVPQTPPLPGTKRWKYVGVPAELHTNGFPAVLVTMTPRAQGWMYEMTGSFMKNGNPASAKLTDATITTALGFPLRYGWFPKTGLPLPNTVLKLLTMDPDPQSRTFGQPGETTNRLGGIAVLRGDGKYVQVAQIMALVNYLTHKLEELREVHDKERAGEVVDRHEIVNRLLTPTAFAAAFEQEKQAAIAEGRSGWGSVENPVNHQGQTATAAT</sequence>
<comment type="caution">
    <text evidence="2">The sequence shown here is derived from an EMBL/GenBank/DDBJ whole genome shotgun (WGS) entry which is preliminary data.</text>
</comment>
<evidence type="ECO:0000313" key="3">
    <source>
        <dbReference type="Proteomes" id="UP001310594"/>
    </source>
</evidence>
<accession>A0AAN8A697</accession>
<name>A0AAN8A697_9PEZI</name>
<dbReference type="EMBL" id="JAVRQU010000002">
    <property type="protein sequence ID" value="KAK5706914.1"/>
    <property type="molecule type" value="Genomic_DNA"/>
</dbReference>
<dbReference type="AlphaFoldDB" id="A0AAN8A697"/>